<dbReference type="AlphaFoldDB" id="A0A1M5EMI9"/>
<dbReference type="GO" id="GO:0004560">
    <property type="term" value="F:alpha-L-fucosidase activity"/>
    <property type="evidence" value="ECO:0007669"/>
    <property type="project" value="InterPro"/>
</dbReference>
<evidence type="ECO:0000256" key="4">
    <source>
        <dbReference type="ARBA" id="ARBA00022729"/>
    </source>
</evidence>
<organism evidence="10 11">
    <name type="scientific">Mariniphaga anaerophila</name>
    <dbReference type="NCBI Taxonomy" id="1484053"/>
    <lineage>
        <taxon>Bacteria</taxon>
        <taxon>Pseudomonadati</taxon>
        <taxon>Bacteroidota</taxon>
        <taxon>Bacteroidia</taxon>
        <taxon>Marinilabiliales</taxon>
        <taxon>Prolixibacteraceae</taxon>
        <taxon>Mariniphaga</taxon>
    </lineage>
</organism>
<proteinExistence type="inferred from homology"/>
<dbReference type="InterPro" id="IPR017853">
    <property type="entry name" value="GH"/>
</dbReference>
<dbReference type="STRING" id="1484053.SAMN05444274_10994"/>
<comment type="function">
    <text evidence="1">Alpha-L-fucosidase is responsible for hydrolyzing the alpha-1,6-linked fucose joined to the reducing-end N-acetylglucosamine of the carbohydrate moieties of glycoproteins.</text>
</comment>
<dbReference type="PIRSF" id="PIRSF001092">
    <property type="entry name" value="Alpha-L-fucosidase"/>
    <property type="match status" value="1"/>
</dbReference>
<dbReference type="GO" id="GO:0005764">
    <property type="term" value="C:lysosome"/>
    <property type="evidence" value="ECO:0007669"/>
    <property type="project" value="TreeGrafter"/>
</dbReference>
<dbReference type="EMBL" id="FQUM01000009">
    <property type="protein sequence ID" value="SHF80364.1"/>
    <property type="molecule type" value="Genomic_DNA"/>
</dbReference>
<dbReference type="Proteomes" id="UP000184164">
    <property type="component" value="Unassembled WGS sequence"/>
</dbReference>
<evidence type="ECO:0000256" key="1">
    <source>
        <dbReference type="ARBA" id="ARBA00004071"/>
    </source>
</evidence>
<name>A0A1M5EMI9_9BACT</name>
<protein>
    <recommendedName>
        <fullName evidence="3">alpha-L-fucosidase</fullName>
        <ecNumber evidence="3">3.2.1.51</ecNumber>
    </recommendedName>
</protein>
<dbReference type="Pfam" id="PF16757">
    <property type="entry name" value="Fucosidase_C"/>
    <property type="match status" value="1"/>
</dbReference>
<dbReference type="GO" id="GO:0006004">
    <property type="term" value="P:fucose metabolic process"/>
    <property type="evidence" value="ECO:0007669"/>
    <property type="project" value="InterPro"/>
</dbReference>
<dbReference type="EC" id="3.2.1.51" evidence="3"/>
<sequence>MKKNQILLLIQYAGLITLAVLFITCKEQRKPQIKYEPTLESLGQHQCPEWFRDAKFGIFMHWGVMSVVEGNSGWYGRHMYMQVNNEWGQDYQKHLERYEHPSESGYKDLIPLWKARKWNPDKIVKLYKEIGARYIVPVAVHHDNFDLFNSSYQPWNSVNMGPKRDVIGEWAEAAKKYGLRFGVSSHNDRSWTWLEPAFGSDVSGPMKGVKYDGWDTKEDGKGLWWEGYDPADLYTTPHDSSATFTKEYCEKWYNRTIELIDKYHPDLIYFDGPLPIMGTTEACAKSRSWTKEYGLRMAAHYFNENPTWNNGKNDAVIAIKEWKGFPIPNKKAFTADFEKSGNTDTQKFPWQTDTSLSGTWFWNGNPHNEISDTVIIHNLCDVVSKNGNYLLNVGLTADGEIPEYEMTSLENIGAWLKVNGEAIFDTRPWEKFGEGPSIVPEGEFQQNKKPFTSEDIRFTKKQDALYAIFMDWPKNNVVNIKSLSKALYGETPIISIEVLGSTQKIKWEQNDDELKVELPEQKPCSYAYVLKIQ</sequence>
<feature type="transmembrane region" description="Helical" evidence="7">
    <location>
        <begin position="6"/>
        <end position="25"/>
    </location>
</feature>
<keyword evidence="11" id="KW-1185">Reference proteome</keyword>
<dbReference type="InterPro" id="IPR031919">
    <property type="entry name" value="Fucosidase_C"/>
</dbReference>
<evidence type="ECO:0000313" key="11">
    <source>
        <dbReference type="Proteomes" id="UP000184164"/>
    </source>
</evidence>
<dbReference type="SMART" id="SM00812">
    <property type="entry name" value="Alpha_L_fucos"/>
    <property type="match status" value="1"/>
</dbReference>
<evidence type="ECO:0000256" key="5">
    <source>
        <dbReference type="ARBA" id="ARBA00022801"/>
    </source>
</evidence>
<keyword evidence="4" id="KW-0732">Signal</keyword>
<comment type="similarity">
    <text evidence="2">Belongs to the glycosyl hydrolase 29 family.</text>
</comment>
<dbReference type="PANTHER" id="PTHR10030:SF37">
    <property type="entry name" value="ALPHA-L-FUCOSIDASE-RELATED"/>
    <property type="match status" value="1"/>
</dbReference>
<dbReference type="RefSeq" id="WP_073003060.1">
    <property type="nucleotide sequence ID" value="NZ_FQUM01000009.1"/>
</dbReference>
<dbReference type="InterPro" id="IPR016286">
    <property type="entry name" value="FUC_metazoa-typ"/>
</dbReference>
<dbReference type="InterPro" id="IPR000933">
    <property type="entry name" value="Glyco_hydro_29"/>
</dbReference>
<gene>
    <name evidence="10" type="ORF">SAMN05444274_10994</name>
</gene>
<dbReference type="InterPro" id="IPR057739">
    <property type="entry name" value="Glyco_hydro_29_N"/>
</dbReference>
<dbReference type="OrthoDB" id="1389336at2"/>
<dbReference type="PANTHER" id="PTHR10030">
    <property type="entry name" value="ALPHA-L-FUCOSIDASE"/>
    <property type="match status" value="1"/>
</dbReference>
<evidence type="ECO:0000313" key="10">
    <source>
        <dbReference type="EMBL" id="SHF80364.1"/>
    </source>
</evidence>
<keyword evidence="7" id="KW-0472">Membrane</keyword>
<dbReference type="Pfam" id="PF01120">
    <property type="entry name" value="Alpha_L_fucos"/>
    <property type="match status" value="1"/>
</dbReference>
<evidence type="ECO:0000259" key="9">
    <source>
        <dbReference type="Pfam" id="PF16757"/>
    </source>
</evidence>
<accession>A0A1M5EMI9</accession>
<dbReference type="SUPFAM" id="SSF51445">
    <property type="entry name" value="(Trans)glycosidases"/>
    <property type="match status" value="1"/>
</dbReference>
<keyword evidence="6" id="KW-0326">Glycosidase</keyword>
<feature type="domain" description="Glycoside hydrolase family 29 N-terminal" evidence="8">
    <location>
        <begin position="27"/>
        <end position="421"/>
    </location>
</feature>
<dbReference type="Gene3D" id="3.20.20.80">
    <property type="entry name" value="Glycosidases"/>
    <property type="match status" value="1"/>
</dbReference>
<dbReference type="GO" id="GO:0016139">
    <property type="term" value="P:glycoside catabolic process"/>
    <property type="evidence" value="ECO:0007669"/>
    <property type="project" value="TreeGrafter"/>
</dbReference>
<dbReference type="InterPro" id="IPR013780">
    <property type="entry name" value="Glyco_hydro_b"/>
</dbReference>
<dbReference type="Gene3D" id="2.60.40.1180">
    <property type="entry name" value="Golgi alpha-mannosidase II"/>
    <property type="match status" value="1"/>
</dbReference>
<reference evidence="10 11" key="1">
    <citation type="submission" date="2016-11" db="EMBL/GenBank/DDBJ databases">
        <authorList>
            <person name="Jaros S."/>
            <person name="Januszkiewicz K."/>
            <person name="Wedrychowicz H."/>
        </authorList>
    </citation>
    <scope>NUCLEOTIDE SEQUENCE [LARGE SCALE GENOMIC DNA]</scope>
    <source>
        <strain evidence="10 11">DSM 26910</strain>
    </source>
</reference>
<evidence type="ECO:0000256" key="7">
    <source>
        <dbReference type="SAM" id="Phobius"/>
    </source>
</evidence>
<evidence type="ECO:0000256" key="3">
    <source>
        <dbReference type="ARBA" id="ARBA00012662"/>
    </source>
</evidence>
<keyword evidence="5" id="KW-0378">Hydrolase</keyword>
<feature type="domain" description="Alpha-L-fucosidase C-terminal" evidence="9">
    <location>
        <begin position="451"/>
        <end position="533"/>
    </location>
</feature>
<evidence type="ECO:0000259" key="8">
    <source>
        <dbReference type="Pfam" id="PF01120"/>
    </source>
</evidence>
<keyword evidence="7" id="KW-0812">Transmembrane</keyword>
<evidence type="ECO:0000256" key="2">
    <source>
        <dbReference type="ARBA" id="ARBA00007951"/>
    </source>
</evidence>
<evidence type="ECO:0000256" key="6">
    <source>
        <dbReference type="ARBA" id="ARBA00023295"/>
    </source>
</evidence>
<keyword evidence="7" id="KW-1133">Transmembrane helix</keyword>